<dbReference type="Pfam" id="PF00561">
    <property type="entry name" value="Abhydrolase_1"/>
    <property type="match status" value="1"/>
</dbReference>
<name>A0A968GL91_9SPIO</name>
<dbReference type="InterPro" id="IPR029058">
    <property type="entry name" value="AB_hydrolase_fold"/>
</dbReference>
<evidence type="ECO:0000313" key="3">
    <source>
        <dbReference type="EMBL" id="NIZ69865.1"/>
    </source>
</evidence>
<gene>
    <name evidence="3" type="ORF">HCT48_06550</name>
</gene>
<dbReference type="SUPFAM" id="SSF53474">
    <property type="entry name" value="alpha/beta-Hydrolases"/>
    <property type="match status" value="1"/>
</dbReference>
<dbReference type="PRINTS" id="PR00111">
    <property type="entry name" value="ABHYDROLASE"/>
</dbReference>
<dbReference type="Proteomes" id="UP000778951">
    <property type="component" value="Unassembled WGS sequence"/>
</dbReference>
<dbReference type="InterPro" id="IPR050266">
    <property type="entry name" value="AB_hydrolase_sf"/>
</dbReference>
<reference evidence="3" key="1">
    <citation type="submission" date="2020-03" db="EMBL/GenBank/DDBJ databases">
        <title>Spirochaetal bacteria isolated from arthropods constitute a novel genus Entomospira genus novum within the order Spirochaetales.</title>
        <authorList>
            <person name="Grana-Miraglia L."/>
            <person name="Sikutova S."/>
            <person name="Fingerle V."/>
            <person name="Sing A."/>
            <person name="Castillo-Ramirez S."/>
            <person name="Margos G."/>
            <person name="Rudolf I."/>
        </authorList>
    </citation>
    <scope>NUCLEOTIDE SEQUENCE</scope>
    <source>
        <strain evidence="3">BR149</strain>
    </source>
</reference>
<dbReference type="EMBL" id="JAATLM010000001">
    <property type="protein sequence ID" value="NIZ69865.1"/>
    <property type="molecule type" value="Genomic_DNA"/>
</dbReference>
<proteinExistence type="predicted"/>
<keyword evidence="1 3" id="KW-0378">Hydrolase</keyword>
<evidence type="ECO:0000256" key="1">
    <source>
        <dbReference type="ARBA" id="ARBA00022801"/>
    </source>
</evidence>
<dbReference type="GO" id="GO:0016020">
    <property type="term" value="C:membrane"/>
    <property type="evidence" value="ECO:0007669"/>
    <property type="project" value="TreeGrafter"/>
</dbReference>
<evidence type="ECO:0000259" key="2">
    <source>
        <dbReference type="Pfam" id="PF00561"/>
    </source>
</evidence>
<comment type="caution">
    <text evidence="3">The sequence shown here is derived from an EMBL/GenBank/DDBJ whole genome shotgun (WGS) entry which is preliminary data.</text>
</comment>
<dbReference type="Gene3D" id="3.40.50.1820">
    <property type="entry name" value="alpha/beta hydrolase"/>
    <property type="match status" value="1"/>
</dbReference>
<dbReference type="RefSeq" id="WP_167695938.1">
    <property type="nucleotide sequence ID" value="NZ_CP118181.1"/>
</dbReference>
<organism evidence="3 4">
    <name type="scientific">Entomospira culicis</name>
    <dbReference type="NCBI Taxonomy" id="2719989"/>
    <lineage>
        <taxon>Bacteria</taxon>
        <taxon>Pseudomonadati</taxon>
        <taxon>Spirochaetota</taxon>
        <taxon>Spirochaetia</taxon>
        <taxon>Spirochaetales</taxon>
        <taxon>Spirochaetaceae</taxon>
        <taxon>Entomospira</taxon>
    </lineage>
</organism>
<evidence type="ECO:0000313" key="4">
    <source>
        <dbReference type="Proteomes" id="UP000778951"/>
    </source>
</evidence>
<protein>
    <submittedName>
        <fullName evidence="3">Alpha/beta fold hydrolase</fullName>
    </submittedName>
</protein>
<keyword evidence="4" id="KW-1185">Reference proteome</keyword>
<feature type="domain" description="AB hydrolase-1" evidence="2">
    <location>
        <begin position="23"/>
        <end position="248"/>
    </location>
</feature>
<dbReference type="PANTHER" id="PTHR43798:SF31">
    <property type="entry name" value="AB HYDROLASE SUPERFAMILY PROTEIN YCLE"/>
    <property type="match status" value="1"/>
</dbReference>
<dbReference type="AlphaFoldDB" id="A0A968GL91"/>
<accession>A0A968GL91</accession>
<dbReference type="GO" id="GO:0016787">
    <property type="term" value="F:hydrolase activity"/>
    <property type="evidence" value="ECO:0007669"/>
    <property type="project" value="UniProtKB-KW"/>
</dbReference>
<dbReference type="PANTHER" id="PTHR43798">
    <property type="entry name" value="MONOACYLGLYCEROL LIPASE"/>
    <property type="match status" value="1"/>
</dbReference>
<sequence length="274" mass="30351">MHKKVCVNDIHINYDESGTGKDVLVFLHGLGENIASWQAQIDYFQQTFRVITPEMRGHAQSDDGEEVITLALMVKDIFALLDQLDIKQAHFCGLSMGALLCQEIAVQDKSRILSMTLANGAGFYPEEMATTGLEARLKRIEDLSMQELGYAIAKAASKPDTAEEQLIKTATIFQANRKKPYAQATQTTLTADYRAHHASMGGIPTFILVGELDPVTPIAFSQYLNEHILGSKMQILPKVSHLSKIDDPMLFSRALTEFLCAYSNSARLLLEVTV</sequence>
<dbReference type="InterPro" id="IPR000073">
    <property type="entry name" value="AB_hydrolase_1"/>
</dbReference>